<evidence type="ECO:0000313" key="4">
    <source>
        <dbReference type="Proteomes" id="UP000193218"/>
    </source>
</evidence>
<evidence type="ECO:0000313" key="3">
    <source>
        <dbReference type="EMBL" id="ORX34860.1"/>
    </source>
</evidence>
<organism evidence="3 4">
    <name type="scientific">Kockovaella imperatae</name>
    <dbReference type="NCBI Taxonomy" id="4999"/>
    <lineage>
        <taxon>Eukaryota</taxon>
        <taxon>Fungi</taxon>
        <taxon>Dikarya</taxon>
        <taxon>Basidiomycota</taxon>
        <taxon>Agaricomycotina</taxon>
        <taxon>Tremellomycetes</taxon>
        <taxon>Tremellales</taxon>
        <taxon>Cuniculitremaceae</taxon>
        <taxon>Kockovaella</taxon>
    </lineage>
</organism>
<evidence type="ECO:0000256" key="1">
    <source>
        <dbReference type="SAM" id="MobiDB-lite"/>
    </source>
</evidence>
<keyword evidence="2" id="KW-0732">Signal</keyword>
<evidence type="ECO:0000256" key="2">
    <source>
        <dbReference type="SAM" id="SignalP"/>
    </source>
</evidence>
<dbReference type="EMBL" id="NBSH01000013">
    <property type="protein sequence ID" value="ORX34860.1"/>
    <property type="molecule type" value="Genomic_DNA"/>
</dbReference>
<accession>A0A1Y1U9Z6</accession>
<gene>
    <name evidence="3" type="ORF">BD324DRAFT_635372</name>
</gene>
<sequence length="89" mass="9921">MRLPNFTLLAVLAAITQEASAWPAQRNKRDEATTTTTETDHITQVSLADRCSSSQISPAPNMSKIILAHVATDRLRHPYPDRYRNGLCD</sequence>
<name>A0A1Y1U9Z6_9TREE</name>
<comment type="caution">
    <text evidence="3">The sequence shown here is derived from an EMBL/GenBank/DDBJ whole genome shotgun (WGS) entry which is preliminary data.</text>
</comment>
<dbReference type="RefSeq" id="XP_021869102.1">
    <property type="nucleotide sequence ID" value="XM_022016805.1"/>
</dbReference>
<reference evidence="3 4" key="1">
    <citation type="submission" date="2017-03" db="EMBL/GenBank/DDBJ databases">
        <title>Widespread Adenine N6-methylation of Active Genes in Fungi.</title>
        <authorList>
            <consortium name="DOE Joint Genome Institute"/>
            <person name="Mondo S.J."/>
            <person name="Dannebaum R.O."/>
            <person name="Kuo R.C."/>
            <person name="Louie K.B."/>
            <person name="Bewick A.J."/>
            <person name="Labutti K."/>
            <person name="Haridas S."/>
            <person name="Kuo A."/>
            <person name="Salamov A."/>
            <person name="Ahrendt S.R."/>
            <person name="Lau R."/>
            <person name="Bowen B.P."/>
            <person name="Lipzen A."/>
            <person name="Sullivan W."/>
            <person name="Andreopoulos W.B."/>
            <person name="Clum A."/>
            <person name="Lindquist E."/>
            <person name="Daum C."/>
            <person name="Northen T.R."/>
            <person name="Ramamoorthy G."/>
            <person name="Schmitz R.J."/>
            <person name="Gryganskyi A."/>
            <person name="Culley D."/>
            <person name="Magnuson J."/>
            <person name="James T.Y."/>
            <person name="O'Malley M.A."/>
            <person name="Stajich J.E."/>
            <person name="Spatafora J.W."/>
            <person name="Visel A."/>
            <person name="Grigoriev I.V."/>
        </authorList>
    </citation>
    <scope>NUCLEOTIDE SEQUENCE [LARGE SCALE GENOMIC DNA]</scope>
    <source>
        <strain evidence="3 4">NRRL Y-17943</strain>
    </source>
</reference>
<dbReference type="GeneID" id="33558614"/>
<feature type="chain" id="PRO_5010986957" evidence="2">
    <location>
        <begin position="22"/>
        <end position="89"/>
    </location>
</feature>
<dbReference type="Proteomes" id="UP000193218">
    <property type="component" value="Unassembled WGS sequence"/>
</dbReference>
<dbReference type="AlphaFoldDB" id="A0A1Y1U9Z6"/>
<proteinExistence type="predicted"/>
<protein>
    <submittedName>
        <fullName evidence="3">Uncharacterized protein</fullName>
    </submittedName>
</protein>
<feature type="signal peptide" evidence="2">
    <location>
        <begin position="1"/>
        <end position="21"/>
    </location>
</feature>
<feature type="region of interest" description="Disordered" evidence="1">
    <location>
        <begin position="22"/>
        <end position="41"/>
    </location>
</feature>
<dbReference type="InParanoid" id="A0A1Y1U9Z6"/>
<keyword evidence="4" id="KW-1185">Reference proteome</keyword>